<accession>A0AB33Z190</accession>
<dbReference type="InterPro" id="IPR021834">
    <property type="entry name" value="DUF3426"/>
</dbReference>
<gene>
    <name evidence="1" type="ORF">L196_07734</name>
</gene>
<dbReference type="RefSeq" id="WP_016390548.1">
    <property type="nucleotide sequence ID" value="NZ_KE646808.1"/>
</dbReference>
<reference evidence="1 2" key="1">
    <citation type="journal article" date="2013" name="Genome Announc.">
        <title>Genome Sequence of the Pyrene- and Fluoranthene-Degrading Bacterium Cycloclasticus sp. Strain PY97M.</title>
        <authorList>
            <person name="Cui Z."/>
            <person name="Xu G."/>
            <person name="Li Q."/>
            <person name="Gao W."/>
            <person name="Zheng L."/>
        </authorList>
    </citation>
    <scope>NUCLEOTIDE SEQUENCE [LARGE SCALE GENOMIC DNA]</scope>
    <source>
        <strain evidence="1 2">PY97M</strain>
    </source>
</reference>
<comment type="caution">
    <text evidence="1">The sequence shown here is derived from an EMBL/GenBank/DDBJ whole genome shotgun (WGS) entry which is preliminary data.</text>
</comment>
<dbReference type="AlphaFoldDB" id="A0AB33Z190"/>
<name>A0AB33Z190_9GAMM</name>
<evidence type="ECO:0000313" key="2">
    <source>
        <dbReference type="Proteomes" id="UP000015462"/>
    </source>
</evidence>
<dbReference type="NCBIfam" id="TIGR02098">
    <property type="entry name" value="MJ0042_CXXC"/>
    <property type="match status" value="1"/>
</dbReference>
<dbReference type="Pfam" id="PF11906">
    <property type="entry name" value="DUF3426"/>
    <property type="match status" value="1"/>
</dbReference>
<dbReference type="Proteomes" id="UP000015462">
    <property type="component" value="Unassembled WGS sequence"/>
</dbReference>
<evidence type="ECO:0008006" key="3">
    <source>
        <dbReference type="Google" id="ProtNLM"/>
    </source>
</evidence>
<dbReference type="EMBL" id="ASHL01000005">
    <property type="protein sequence ID" value="EPD13037.1"/>
    <property type="molecule type" value="Genomic_DNA"/>
</dbReference>
<organism evidence="1 2">
    <name type="scientific">Cycloclasticus pugetii</name>
    <dbReference type="NCBI Taxonomy" id="34068"/>
    <lineage>
        <taxon>Bacteria</taxon>
        <taxon>Pseudomonadati</taxon>
        <taxon>Pseudomonadota</taxon>
        <taxon>Gammaproteobacteria</taxon>
        <taxon>Thiotrichales</taxon>
        <taxon>Piscirickettsiaceae</taxon>
        <taxon>Cycloclasticus</taxon>
    </lineage>
</organism>
<sequence length="244" mass="27507">MPYALCPFCFSTLHVTPEQLAVKSGVIRCGHCHKVFNARENELSADIERTIPIKPNEDITQSSTAIQEHSSEIDSPPIIAAWESTKTTHHYKLPYGLLSFVLVLVLLTQIAFIESTRLTQNTQLQPFFKKLNNTFDLSIPSYQNLDEIHIIARQLTPHPKLDELLSFQLTIKNSALAEQPYPSIKLLLTSTLGEPIAQGVFTKNDYLADSEINDYFAPQSLRNITLTFQKPSKTAFGFEISFQP</sequence>
<keyword evidence="2" id="KW-1185">Reference proteome</keyword>
<protein>
    <recommendedName>
        <fullName evidence="3">MJ0042 family finger-like domain-containing protein</fullName>
    </recommendedName>
</protein>
<dbReference type="InterPro" id="IPR011723">
    <property type="entry name" value="Znf/thioredoxin_put"/>
</dbReference>
<proteinExistence type="predicted"/>
<evidence type="ECO:0000313" key="1">
    <source>
        <dbReference type="EMBL" id="EPD13037.1"/>
    </source>
</evidence>